<evidence type="ECO:0000259" key="5">
    <source>
        <dbReference type="Pfam" id="PF07715"/>
    </source>
</evidence>
<dbReference type="AlphaFoldDB" id="A0A916YCU6"/>
<evidence type="ECO:0000256" key="1">
    <source>
        <dbReference type="ARBA" id="ARBA00004442"/>
    </source>
</evidence>
<accession>A0A916YCU6</accession>
<proteinExistence type="predicted"/>
<dbReference type="Proteomes" id="UP000609064">
    <property type="component" value="Unassembled WGS sequence"/>
</dbReference>
<feature type="domain" description="Outer membrane protein beta-barrel" evidence="6">
    <location>
        <begin position="409"/>
        <end position="833"/>
    </location>
</feature>
<evidence type="ECO:0000313" key="8">
    <source>
        <dbReference type="Proteomes" id="UP000609064"/>
    </source>
</evidence>
<dbReference type="PANTHER" id="PTHR40980:SF4">
    <property type="entry name" value="TONB-DEPENDENT RECEPTOR-LIKE BETA-BARREL DOMAIN-CONTAINING PROTEIN"/>
    <property type="match status" value="1"/>
</dbReference>
<dbReference type="InterPro" id="IPR012910">
    <property type="entry name" value="Plug_dom"/>
</dbReference>
<keyword evidence="8" id="KW-1185">Reference proteome</keyword>
<organism evidence="7 8">
    <name type="scientific">Emticicia aquatilis</name>
    <dbReference type="NCBI Taxonomy" id="1537369"/>
    <lineage>
        <taxon>Bacteria</taxon>
        <taxon>Pseudomonadati</taxon>
        <taxon>Bacteroidota</taxon>
        <taxon>Cytophagia</taxon>
        <taxon>Cytophagales</taxon>
        <taxon>Leadbetterellaceae</taxon>
        <taxon>Emticicia</taxon>
    </lineage>
</organism>
<evidence type="ECO:0000256" key="3">
    <source>
        <dbReference type="ARBA" id="ARBA00023237"/>
    </source>
</evidence>
<comment type="subcellular location">
    <subcellularLocation>
        <location evidence="1">Cell outer membrane</location>
    </subcellularLocation>
</comment>
<comment type="caution">
    <text evidence="7">The sequence shown here is derived from an EMBL/GenBank/DDBJ whole genome shotgun (WGS) entry which is preliminary data.</text>
</comment>
<dbReference type="RefSeq" id="WP_188763480.1">
    <property type="nucleotide sequence ID" value="NZ_BMKK01000001.1"/>
</dbReference>
<feature type="signal peptide" evidence="4">
    <location>
        <begin position="1"/>
        <end position="19"/>
    </location>
</feature>
<protein>
    <submittedName>
        <fullName evidence="7">TonB-dependent receptor</fullName>
    </submittedName>
</protein>
<dbReference type="Gene3D" id="2.170.130.10">
    <property type="entry name" value="TonB-dependent receptor, plug domain"/>
    <property type="match status" value="1"/>
</dbReference>
<dbReference type="InterPro" id="IPR041700">
    <property type="entry name" value="OMP_b-brl_3"/>
</dbReference>
<evidence type="ECO:0000313" key="7">
    <source>
        <dbReference type="EMBL" id="GGD40368.1"/>
    </source>
</evidence>
<dbReference type="GO" id="GO:0009279">
    <property type="term" value="C:cell outer membrane"/>
    <property type="evidence" value="ECO:0007669"/>
    <property type="project" value="UniProtKB-SubCell"/>
</dbReference>
<dbReference type="Pfam" id="PF13715">
    <property type="entry name" value="CarbopepD_reg_2"/>
    <property type="match status" value="1"/>
</dbReference>
<evidence type="ECO:0000256" key="2">
    <source>
        <dbReference type="ARBA" id="ARBA00023136"/>
    </source>
</evidence>
<dbReference type="Gene3D" id="2.40.170.20">
    <property type="entry name" value="TonB-dependent receptor, beta-barrel domain"/>
    <property type="match status" value="1"/>
</dbReference>
<dbReference type="Pfam" id="PF14905">
    <property type="entry name" value="OMP_b-brl_3"/>
    <property type="match status" value="1"/>
</dbReference>
<feature type="domain" description="TonB-dependent receptor plug" evidence="5">
    <location>
        <begin position="154"/>
        <end position="225"/>
    </location>
</feature>
<dbReference type="Pfam" id="PF07715">
    <property type="entry name" value="Plug"/>
    <property type="match status" value="1"/>
</dbReference>
<dbReference type="EMBL" id="BMKK01000001">
    <property type="protein sequence ID" value="GGD40368.1"/>
    <property type="molecule type" value="Genomic_DNA"/>
</dbReference>
<reference evidence="7" key="2">
    <citation type="submission" date="2020-09" db="EMBL/GenBank/DDBJ databases">
        <authorList>
            <person name="Sun Q."/>
            <person name="Zhou Y."/>
        </authorList>
    </citation>
    <scope>NUCLEOTIDE SEQUENCE</scope>
    <source>
        <strain evidence="7">CGMCC 1.15958</strain>
    </source>
</reference>
<gene>
    <name evidence="7" type="ORF">GCM10011514_00540</name>
</gene>
<keyword evidence="2" id="KW-0472">Membrane</keyword>
<feature type="chain" id="PRO_5037664490" evidence="4">
    <location>
        <begin position="20"/>
        <end position="861"/>
    </location>
</feature>
<keyword evidence="7" id="KW-0675">Receptor</keyword>
<keyword evidence="3" id="KW-0998">Cell outer membrane</keyword>
<evidence type="ECO:0000256" key="4">
    <source>
        <dbReference type="SAM" id="SignalP"/>
    </source>
</evidence>
<dbReference type="SUPFAM" id="SSF56935">
    <property type="entry name" value="Porins"/>
    <property type="match status" value="1"/>
</dbReference>
<dbReference type="InterPro" id="IPR008969">
    <property type="entry name" value="CarboxyPept-like_regulatory"/>
</dbReference>
<dbReference type="SUPFAM" id="SSF49464">
    <property type="entry name" value="Carboxypeptidase regulatory domain-like"/>
    <property type="match status" value="1"/>
</dbReference>
<keyword evidence="4" id="KW-0732">Signal</keyword>
<evidence type="ECO:0000259" key="6">
    <source>
        <dbReference type="Pfam" id="PF14905"/>
    </source>
</evidence>
<dbReference type="PANTHER" id="PTHR40980">
    <property type="entry name" value="PLUG DOMAIN-CONTAINING PROTEIN"/>
    <property type="match status" value="1"/>
</dbReference>
<reference evidence="7" key="1">
    <citation type="journal article" date="2014" name="Int. J. Syst. Evol. Microbiol.">
        <title>Complete genome sequence of Corynebacterium casei LMG S-19264T (=DSM 44701T), isolated from a smear-ripened cheese.</title>
        <authorList>
            <consortium name="US DOE Joint Genome Institute (JGI-PGF)"/>
            <person name="Walter F."/>
            <person name="Albersmeier A."/>
            <person name="Kalinowski J."/>
            <person name="Ruckert C."/>
        </authorList>
    </citation>
    <scope>NUCLEOTIDE SEQUENCE</scope>
    <source>
        <strain evidence="7">CGMCC 1.15958</strain>
    </source>
</reference>
<dbReference type="InterPro" id="IPR036942">
    <property type="entry name" value="Beta-barrel_TonB_sf"/>
</dbReference>
<dbReference type="InterPro" id="IPR037066">
    <property type="entry name" value="Plug_dom_sf"/>
</dbReference>
<name>A0A916YCU6_9BACT</name>
<sequence length="861" mass="97170">MKKLLLTMLLAFASVFTFAQTNGVSYKGKISGSLFDEKKQALPFANVLLLKAKDSTLAKGAVSDLDGKFSFEQIAVGNDAQYIVSISMVGYKKYFSPKIILNDENLEVKLSTIQLNLDTQNLKEVTVTAKKPFIEQAADKLIVNVEGSIVATGSTVLEVLQKSPGVTVDNNDNISVKGKQGVLVIMDGKPTYMSQSDLTNQLKNMNSDQIEKIEIISNPSSRYDAAGKAVINIVTKKNKNYGTNGSISAGFSASFPPYLSKGLNEDFSKVETVKPGIMPKYNTSLNLNNRQGKFNTFANLTFSDNQRFNNNVFVRDLGGKIFEQYAYRYNASQNFSYKVGTDFYATKKTTLGVLVNGSVGSWQNKPNSPNINTTYIKRAGKNVPDSSLVTTASTLRTWKNITLNANFKHTFDSTGKELTADVDYSTYQNLGIERGMVSRFYKYIDLKEVESNTPLNITSNTPNKYNIFALKADYVHPLPKSKAKFEFGVKSSWVKSDNDIRFFQNGEVDKGRTNYFIYDENINAAYANFSKELSKKFNVQAGLRMEHTHSIGKSVTLDEKRERNYAKLFPSIFLNQTINKDNQISYSYSRRIERPDYESLNPFVYFLDPYTYQLGNGYLKPQYTNSFELTHSFKQAFVTSVGYSVTNDFMIEVIKNAINDPEVLAKIKKYNNIQGIDPEKITFATRENIAKFENINFNFSVPIPITKWWTAQNNISVFYNRYSGQLLEQNLNVGQWAYNGYTSHSLKLPKDLTAEISMWYNSPNVYGMMRGNAQYAVNAGLQKSFWNKKANLRLNINDIFLTNKFTGKTDFAGVKMTLNNRWDSRAARLTFTYKFGNQNVKAARRRSTATEAEQSRVKAGN</sequence>